<accession>A0AAW2KLG9</accession>
<reference evidence="1" key="1">
    <citation type="submission" date="2020-06" db="EMBL/GenBank/DDBJ databases">
        <authorList>
            <person name="Li T."/>
            <person name="Hu X."/>
            <person name="Zhang T."/>
            <person name="Song X."/>
            <person name="Zhang H."/>
            <person name="Dai N."/>
            <person name="Sheng W."/>
            <person name="Hou X."/>
            <person name="Wei L."/>
        </authorList>
    </citation>
    <scope>NUCLEOTIDE SEQUENCE</scope>
    <source>
        <strain evidence="1">KEN8</strain>
        <tissue evidence="1">Leaf</tissue>
    </source>
</reference>
<gene>
    <name evidence="1" type="ORF">Scaly_2967900</name>
</gene>
<dbReference type="EMBL" id="JACGWM010000310">
    <property type="protein sequence ID" value="KAL0307845.1"/>
    <property type="molecule type" value="Genomic_DNA"/>
</dbReference>
<sequence length="201" mass="22905">MYNKNLPGKAGLTPEFEDGVKTFIEWAKGQHKYMDGDKISRASYFAFSHEGVSDDGTRSYLVNADGHIFEQIHDRISQWANKILPFNHTLLGDYYRTKKLVKDLGLPVEKIHACKNSCMLYWNNDVNLEYCKFCGEARYKPVRGRDLHRKKSPYAILTADSPPPEVVFFNGDRRAYNVACHTSDRGGADVSSIRCRGVEAF</sequence>
<proteinExistence type="predicted"/>
<comment type="caution">
    <text evidence="1">The sequence shown here is derived from an EMBL/GenBank/DDBJ whole genome shotgun (WGS) entry which is preliminary data.</text>
</comment>
<evidence type="ECO:0000313" key="1">
    <source>
        <dbReference type="EMBL" id="KAL0307845.1"/>
    </source>
</evidence>
<dbReference type="PANTHER" id="PTHR10775:SF188">
    <property type="entry name" value="TRANSPOSASE-ASSOCIATED DOMAIN-CONTAINING PROTEIN"/>
    <property type="match status" value="1"/>
</dbReference>
<reference evidence="1" key="2">
    <citation type="journal article" date="2024" name="Plant">
        <title>Genomic evolution and insights into agronomic trait innovations of Sesamum species.</title>
        <authorList>
            <person name="Miao H."/>
            <person name="Wang L."/>
            <person name="Qu L."/>
            <person name="Liu H."/>
            <person name="Sun Y."/>
            <person name="Le M."/>
            <person name="Wang Q."/>
            <person name="Wei S."/>
            <person name="Zheng Y."/>
            <person name="Lin W."/>
            <person name="Duan Y."/>
            <person name="Cao H."/>
            <person name="Xiong S."/>
            <person name="Wang X."/>
            <person name="Wei L."/>
            <person name="Li C."/>
            <person name="Ma Q."/>
            <person name="Ju M."/>
            <person name="Zhao R."/>
            <person name="Li G."/>
            <person name="Mu C."/>
            <person name="Tian Q."/>
            <person name="Mei H."/>
            <person name="Zhang T."/>
            <person name="Gao T."/>
            <person name="Zhang H."/>
        </authorList>
    </citation>
    <scope>NUCLEOTIDE SEQUENCE</scope>
    <source>
        <strain evidence="1">KEN8</strain>
    </source>
</reference>
<protein>
    <submittedName>
        <fullName evidence="1">Uncharacterized protein</fullName>
    </submittedName>
</protein>
<dbReference type="AlphaFoldDB" id="A0AAW2KLG9"/>
<organism evidence="1">
    <name type="scientific">Sesamum calycinum</name>
    <dbReference type="NCBI Taxonomy" id="2727403"/>
    <lineage>
        <taxon>Eukaryota</taxon>
        <taxon>Viridiplantae</taxon>
        <taxon>Streptophyta</taxon>
        <taxon>Embryophyta</taxon>
        <taxon>Tracheophyta</taxon>
        <taxon>Spermatophyta</taxon>
        <taxon>Magnoliopsida</taxon>
        <taxon>eudicotyledons</taxon>
        <taxon>Gunneridae</taxon>
        <taxon>Pentapetalae</taxon>
        <taxon>asterids</taxon>
        <taxon>lamiids</taxon>
        <taxon>Lamiales</taxon>
        <taxon>Pedaliaceae</taxon>
        <taxon>Sesamum</taxon>
    </lineage>
</organism>
<dbReference type="PANTHER" id="PTHR10775">
    <property type="entry name" value="OS08G0208400 PROTEIN"/>
    <property type="match status" value="1"/>
</dbReference>
<name>A0AAW2KLG9_9LAMI</name>